<gene>
    <name evidence="6" type="ORF">OPDIPICF_01203</name>
</gene>
<proteinExistence type="predicted"/>
<dbReference type="PANTHER" id="PTHR11040">
    <property type="entry name" value="ZINC/IRON TRANSPORTER"/>
    <property type="match status" value="1"/>
</dbReference>
<dbReference type="EMBL" id="CACSIO010000012">
    <property type="protein sequence ID" value="CAA0107513.1"/>
    <property type="molecule type" value="Genomic_DNA"/>
</dbReference>
<evidence type="ECO:0000313" key="7">
    <source>
        <dbReference type="Proteomes" id="UP000441399"/>
    </source>
</evidence>
<evidence type="ECO:0008006" key="8">
    <source>
        <dbReference type="Google" id="ProtNLM"/>
    </source>
</evidence>
<dbReference type="GO" id="GO:0005385">
    <property type="term" value="F:zinc ion transmembrane transporter activity"/>
    <property type="evidence" value="ECO:0007669"/>
    <property type="project" value="TreeGrafter"/>
</dbReference>
<evidence type="ECO:0000256" key="5">
    <source>
        <dbReference type="SAM" id="Phobius"/>
    </source>
</evidence>
<keyword evidence="7" id="KW-1185">Reference proteome</keyword>
<dbReference type="PANTHER" id="PTHR11040:SF44">
    <property type="entry name" value="PROTEIN ZNTC-RELATED"/>
    <property type="match status" value="1"/>
</dbReference>
<protein>
    <recommendedName>
        <fullName evidence="8">Zinc transporter ZupT</fullName>
    </recommendedName>
</protein>
<dbReference type="GO" id="GO:0016020">
    <property type="term" value="C:membrane"/>
    <property type="evidence" value="ECO:0007669"/>
    <property type="project" value="UniProtKB-SubCell"/>
</dbReference>
<comment type="subcellular location">
    <subcellularLocation>
        <location evidence="1">Membrane</location>
        <topology evidence="1">Multi-pass membrane protein</topology>
    </subcellularLocation>
</comment>
<feature type="transmembrane region" description="Helical" evidence="5">
    <location>
        <begin position="130"/>
        <end position="151"/>
    </location>
</feature>
<evidence type="ECO:0000256" key="1">
    <source>
        <dbReference type="ARBA" id="ARBA00004141"/>
    </source>
</evidence>
<name>A0A5S9PSZ9_9GAMM</name>
<feature type="transmembrane region" description="Helical" evidence="5">
    <location>
        <begin position="197"/>
        <end position="215"/>
    </location>
</feature>
<dbReference type="Proteomes" id="UP000441399">
    <property type="component" value="Unassembled WGS sequence"/>
</dbReference>
<organism evidence="6 7">
    <name type="scientific">BD1-7 clade bacterium</name>
    <dbReference type="NCBI Taxonomy" id="2029982"/>
    <lineage>
        <taxon>Bacteria</taxon>
        <taxon>Pseudomonadati</taxon>
        <taxon>Pseudomonadota</taxon>
        <taxon>Gammaproteobacteria</taxon>
        <taxon>Cellvibrionales</taxon>
        <taxon>Spongiibacteraceae</taxon>
        <taxon>BD1-7 clade</taxon>
    </lineage>
</organism>
<feature type="transmembrane region" description="Helical" evidence="5">
    <location>
        <begin position="6"/>
        <end position="24"/>
    </location>
</feature>
<keyword evidence="4 5" id="KW-0472">Membrane</keyword>
<sequence>MLTIKIIAVVLILLSTLIAGYIPFRQRIHAPDNVEFPRGEALACGVFLGVGLIHMLGDAANQFQAIGSRYPWAFMLAGSAFLLLLLMEHIGRDCHVDKRSNVVVYLTMTILSLHSFLAGTALGFSDIYSVMLLIILALLVHKWAAGFALAIKINQSRLSTRWGLGLFLTFALMTPMGVLVGASISSSMAVSPWVEPTFISLAAGTFLYLGTLHGLGQAVLVEKCCNLKNFGFVVLGFMLMALVAVWT</sequence>
<keyword evidence="2 5" id="KW-0812">Transmembrane</keyword>
<feature type="transmembrane region" description="Helical" evidence="5">
    <location>
        <begin position="227"/>
        <end position="246"/>
    </location>
</feature>
<evidence type="ECO:0000256" key="2">
    <source>
        <dbReference type="ARBA" id="ARBA00022692"/>
    </source>
</evidence>
<evidence type="ECO:0000256" key="4">
    <source>
        <dbReference type="ARBA" id="ARBA00023136"/>
    </source>
</evidence>
<feature type="transmembrane region" description="Helical" evidence="5">
    <location>
        <begin position="69"/>
        <end position="90"/>
    </location>
</feature>
<evidence type="ECO:0000313" key="6">
    <source>
        <dbReference type="EMBL" id="CAA0107513.1"/>
    </source>
</evidence>
<accession>A0A5S9PSZ9</accession>
<keyword evidence="3 5" id="KW-1133">Transmembrane helix</keyword>
<feature type="transmembrane region" description="Helical" evidence="5">
    <location>
        <begin position="102"/>
        <end position="124"/>
    </location>
</feature>
<evidence type="ECO:0000256" key="3">
    <source>
        <dbReference type="ARBA" id="ARBA00022989"/>
    </source>
</evidence>
<dbReference type="AlphaFoldDB" id="A0A5S9PSZ9"/>
<reference evidence="6 7" key="1">
    <citation type="submission" date="2019-11" db="EMBL/GenBank/DDBJ databases">
        <authorList>
            <person name="Holert J."/>
        </authorList>
    </citation>
    <scope>NUCLEOTIDE SEQUENCE [LARGE SCALE GENOMIC DNA]</scope>
    <source>
        <strain evidence="6">SB11_3</strain>
    </source>
</reference>
<feature type="transmembrane region" description="Helical" evidence="5">
    <location>
        <begin position="163"/>
        <end position="185"/>
    </location>
</feature>
<dbReference type="Pfam" id="PF02535">
    <property type="entry name" value="Zip"/>
    <property type="match status" value="2"/>
</dbReference>
<dbReference type="InterPro" id="IPR003689">
    <property type="entry name" value="ZIP"/>
</dbReference>